<protein>
    <submittedName>
        <fullName evidence="2">Uncharacterized protein</fullName>
    </submittedName>
</protein>
<gene>
    <name evidence="2" type="ORF">QVD17_10631</name>
</gene>
<evidence type="ECO:0000313" key="3">
    <source>
        <dbReference type="Proteomes" id="UP001229421"/>
    </source>
</evidence>
<dbReference type="EMBL" id="JAUHHV010000002">
    <property type="protein sequence ID" value="KAK1433716.1"/>
    <property type="molecule type" value="Genomic_DNA"/>
</dbReference>
<evidence type="ECO:0000313" key="2">
    <source>
        <dbReference type="EMBL" id="KAK1433716.1"/>
    </source>
</evidence>
<feature type="compositionally biased region" description="Basic residues" evidence="1">
    <location>
        <begin position="61"/>
        <end position="71"/>
    </location>
</feature>
<reference evidence="2" key="1">
    <citation type="journal article" date="2023" name="bioRxiv">
        <title>Improved chromosome-level genome assembly for marigold (Tagetes erecta).</title>
        <authorList>
            <person name="Jiang F."/>
            <person name="Yuan L."/>
            <person name="Wang S."/>
            <person name="Wang H."/>
            <person name="Xu D."/>
            <person name="Wang A."/>
            <person name="Fan W."/>
        </authorList>
    </citation>
    <scope>NUCLEOTIDE SEQUENCE</scope>
    <source>
        <strain evidence="2">WSJ</strain>
        <tissue evidence="2">Leaf</tissue>
    </source>
</reference>
<accession>A0AAD8L6W0</accession>
<dbReference type="Proteomes" id="UP001229421">
    <property type="component" value="Unassembled WGS sequence"/>
</dbReference>
<evidence type="ECO:0000256" key="1">
    <source>
        <dbReference type="SAM" id="MobiDB-lite"/>
    </source>
</evidence>
<feature type="region of interest" description="Disordered" evidence="1">
    <location>
        <begin position="39"/>
        <end position="76"/>
    </location>
</feature>
<dbReference type="AlphaFoldDB" id="A0AAD8L6W0"/>
<sequence length="93" mass="10332">MSANIGGGSGGEEGRRGGKGGARGRGWLLVLEIGEGREVRQRGWGKEERKTRNTSTTPCPARRRRGQRGRRPLPPPLSTFVALFKFRFIDRVK</sequence>
<feature type="compositionally biased region" description="Basic and acidic residues" evidence="1">
    <location>
        <begin position="39"/>
        <end position="51"/>
    </location>
</feature>
<keyword evidence="3" id="KW-1185">Reference proteome</keyword>
<name>A0AAD8L6W0_TARER</name>
<organism evidence="2 3">
    <name type="scientific">Tagetes erecta</name>
    <name type="common">African marigold</name>
    <dbReference type="NCBI Taxonomy" id="13708"/>
    <lineage>
        <taxon>Eukaryota</taxon>
        <taxon>Viridiplantae</taxon>
        <taxon>Streptophyta</taxon>
        <taxon>Embryophyta</taxon>
        <taxon>Tracheophyta</taxon>
        <taxon>Spermatophyta</taxon>
        <taxon>Magnoliopsida</taxon>
        <taxon>eudicotyledons</taxon>
        <taxon>Gunneridae</taxon>
        <taxon>Pentapetalae</taxon>
        <taxon>asterids</taxon>
        <taxon>campanulids</taxon>
        <taxon>Asterales</taxon>
        <taxon>Asteraceae</taxon>
        <taxon>Asteroideae</taxon>
        <taxon>Heliantheae alliance</taxon>
        <taxon>Tageteae</taxon>
        <taxon>Tagetes</taxon>
    </lineage>
</organism>
<feature type="region of interest" description="Disordered" evidence="1">
    <location>
        <begin position="1"/>
        <end position="23"/>
    </location>
</feature>
<feature type="compositionally biased region" description="Gly residues" evidence="1">
    <location>
        <begin position="1"/>
        <end position="11"/>
    </location>
</feature>
<comment type="caution">
    <text evidence="2">The sequence shown here is derived from an EMBL/GenBank/DDBJ whole genome shotgun (WGS) entry which is preliminary data.</text>
</comment>
<proteinExistence type="predicted"/>